<dbReference type="Gene3D" id="3.30.950.30">
    <property type="entry name" value="Schlafen, AAA domain"/>
    <property type="match status" value="1"/>
</dbReference>
<organism evidence="2 3">
    <name type="scientific">Solobacterium moorei F0204</name>
    <dbReference type="NCBI Taxonomy" id="706433"/>
    <lineage>
        <taxon>Bacteria</taxon>
        <taxon>Bacillati</taxon>
        <taxon>Bacillota</taxon>
        <taxon>Erysipelotrichia</taxon>
        <taxon>Erysipelotrichales</taxon>
        <taxon>Erysipelotrichaceae</taxon>
        <taxon>Solobacterium</taxon>
    </lineage>
</organism>
<comment type="caution">
    <text evidence="2">The sequence shown here is derived from an EMBL/GenBank/DDBJ whole genome shotgun (WGS) entry which is preliminary data.</text>
</comment>
<proteinExistence type="predicted"/>
<sequence length="496" mass="57286">MNDDSFVKEILNSKEDIHLEFKKSKTGLSRSFWETYSSFANTDGGIVVLGIEENNPKNNIVGVDKPEVIKNTIFKEANNKDVVNINLLMDSDVLIKNYTGKSIVIVHVPEASPDQKPVFLKNKIDNTYIRRGECDQKADSDTIKYFMMYSHSDIDSQLLNNYDMSDIDTNTIDLYLSELNSSVTRIDSSKGYKNILIELGVLRKDRTENNKYKLTAGGLLFFGKYNSIRDRFPHFQLDYYRYTSDTKLRWTDKVSTGDMEYPNLNLFSFYKIVLDKLTVTTEDRFMLDDNEQRRLPFRSDLREAVREAFVNTLMHAYYDSDRAIKIEDCIDYYSFFNPGAMKVTEEEFFKGGISKTSNEVIATLFRRIGASEKSGSGGKKIADIAMKYKLRWPEVKLEYNNTTIKLWKEDLISTLDLTPEEQHVMEYMMQALVATKSEIMKKLALTQYQARVVLESLVKRKLLTLTSEGRSSKYLLNMNSQNALAAMKRTILKIFD</sequence>
<evidence type="ECO:0000313" key="2">
    <source>
        <dbReference type="EMBL" id="EFW24206.1"/>
    </source>
</evidence>
<dbReference type="InterPro" id="IPR007421">
    <property type="entry name" value="Schlafen_AlbA_2_dom"/>
</dbReference>
<dbReference type="Pfam" id="PF13749">
    <property type="entry name" value="HATPase_c_4"/>
    <property type="match status" value="1"/>
</dbReference>
<dbReference type="Gene3D" id="3.30.565.60">
    <property type="match status" value="1"/>
</dbReference>
<dbReference type="RefSeq" id="WP_006526113.1">
    <property type="nucleotide sequence ID" value="NZ_GL637664.1"/>
</dbReference>
<feature type="domain" description="Schlafen AlbA-2" evidence="1">
    <location>
        <begin position="15"/>
        <end position="138"/>
    </location>
</feature>
<evidence type="ECO:0000259" key="1">
    <source>
        <dbReference type="Pfam" id="PF04326"/>
    </source>
</evidence>
<gene>
    <name evidence="2" type="ORF">HMPREF9430_01296</name>
</gene>
<protein>
    <submittedName>
        <fullName evidence="2">Divergent AAA domain protein</fullName>
    </submittedName>
</protein>
<dbReference type="EMBL" id="AECQ01000027">
    <property type="protein sequence ID" value="EFW24206.1"/>
    <property type="molecule type" value="Genomic_DNA"/>
</dbReference>
<dbReference type="PANTHER" id="PTHR30595">
    <property type="entry name" value="GLPR-RELATED TRANSCRIPTIONAL REPRESSOR"/>
    <property type="match status" value="1"/>
</dbReference>
<name>E7MP25_9FIRM</name>
<dbReference type="InterPro" id="IPR036388">
    <property type="entry name" value="WH-like_DNA-bd_sf"/>
</dbReference>
<dbReference type="Proteomes" id="UP000004097">
    <property type="component" value="Unassembled WGS sequence"/>
</dbReference>
<dbReference type="HOGENOM" id="CLU_024970_0_1_9"/>
<keyword evidence="3" id="KW-1185">Reference proteome</keyword>
<dbReference type="STRING" id="706433.HMPREF9430_01296"/>
<dbReference type="PANTHER" id="PTHR30595:SF6">
    <property type="entry name" value="SCHLAFEN ALBA-2 DOMAIN-CONTAINING PROTEIN"/>
    <property type="match status" value="1"/>
</dbReference>
<reference evidence="2 3" key="1">
    <citation type="submission" date="2010-08" db="EMBL/GenBank/DDBJ databases">
        <authorList>
            <person name="Weinstock G."/>
            <person name="Sodergren E."/>
            <person name="Clifton S."/>
            <person name="Fulton L."/>
            <person name="Fulton B."/>
            <person name="Courtney L."/>
            <person name="Fronick C."/>
            <person name="Harrison M."/>
            <person name="Strong C."/>
            <person name="Farmer C."/>
            <person name="Delahaunty K."/>
            <person name="Markovic C."/>
            <person name="Hall O."/>
            <person name="Minx P."/>
            <person name="Tomlinson C."/>
            <person name="Mitreva M."/>
            <person name="Hou S."/>
            <person name="Chen J."/>
            <person name="Wollam A."/>
            <person name="Pepin K.H."/>
            <person name="Johnson M."/>
            <person name="Bhonagiri V."/>
            <person name="Zhang X."/>
            <person name="Suruliraj S."/>
            <person name="Warren W."/>
            <person name="Chinwalla A."/>
            <person name="Mardis E.R."/>
            <person name="Wilson R.K."/>
        </authorList>
    </citation>
    <scope>NUCLEOTIDE SEQUENCE [LARGE SCALE GENOMIC DNA]</scope>
    <source>
        <strain evidence="2 3">F0204</strain>
    </source>
</reference>
<dbReference type="InterPro" id="IPR038461">
    <property type="entry name" value="Schlafen_AlbA_2_dom_sf"/>
</dbReference>
<accession>E7MP25</accession>
<dbReference type="AlphaFoldDB" id="E7MP25"/>
<dbReference type="Gene3D" id="1.10.10.10">
    <property type="entry name" value="Winged helix-like DNA-binding domain superfamily/Winged helix DNA-binding domain"/>
    <property type="match status" value="1"/>
</dbReference>
<evidence type="ECO:0000313" key="3">
    <source>
        <dbReference type="Proteomes" id="UP000004097"/>
    </source>
</evidence>
<dbReference type="Pfam" id="PF04326">
    <property type="entry name" value="SLFN_AlbA_2"/>
    <property type="match status" value="1"/>
</dbReference>
<dbReference type="InterPro" id="IPR038475">
    <property type="entry name" value="RecG_C_sf"/>
</dbReference>
<dbReference type="eggNOG" id="COG2865">
    <property type="taxonomic scope" value="Bacteria"/>
</dbReference>
<dbReference type="OrthoDB" id="9768354at2"/>